<name>A0A9Q0ND80_9DIPT</name>
<dbReference type="AlphaFoldDB" id="A0A9Q0ND80"/>
<sequence length="1039" mass="119868">MSSETELRKWLHRVEKSHLENITFAMRVWNSMEFNLLTKHEIITEECCKIVSKLSEEVKTAEDIDSMWNVVNEFLGMKCSSGAVANSVKIALCKTVVDVVKSMNCQRCIVYKALVTMLQNTAMQGFFKSNAKYFGMVAGLSIDYLKKLLEKESDLNRSDLDVVKVVQITKNFIKQTPFLNDFRKPFVKYLLVPLSELFIDLRKDKIVDESDFFNILHEIYFADNDNENPMNHMLLHPENEEFTYLLNVPIHAFMLIVEGVFQSVKVATTIQAAFIKYLFDTYFNQSNEKFANENEMLMSLSMFLSLLKRYDVPLSLKIDGINATEFIGKKIECLNITQSNLYEILLVLCASIELNPMMLEQSTMSLVVKCMLHRKDDRTVVAFERFLILIIDMYRRLSRSEKFISNLTRTMWQKLSDFKLSKKIKRKIGAIDCNSSMNDSPKRLRIDSDGNVSTPVALNENNELNRSQLFLELLNESICSNETKPLSSLGSESNTHWRNIQFAWPNRVGEEFSKYISGLVSKPSLVVWKTLIFTMTDYIKLIKNGDLSENSLFLIDWTSALLCQYFHGCRLAEQSDKTWELIEENRKLQRNLLKDFGSAILSQEHNIRTMNAFLSLCHASGNFDLLSWFYCPDSITPDQIERSIGCHSNDFVHSYLQPTEWVLIEQRISNFGKHECRSNLNRLYLQKVKSKLMLKSSNGTVDVADPLLSSILADHGLNELNDILLDETANQWFIEQLTRSQKIHVARSVVELDCDVTRSSNLVRALARRVENQEFLDFLAVALFERIGVHASGQTIKRIDFMEVFAGNESICKDVVRQLKNVSACEVHLEKPSELQIAFELLDDIPLGFVSATFKNILFHLTLGLLLQHTNQITIRSCCRYLKKFLLHGDSPDVFRFLKIKQLPRIFDHFGTDANVMYKFFFEKKLIELDPSTSKVLDELLQLIQNEANENSICCSYLDVGIHLLNLLNKIKCKEFSAQYRDVILTKIREFFDEKNARSQVDEEAFVSKTVSGFVNIVSNINEFDETLKRIVGIYFKHM</sequence>
<reference evidence="1" key="1">
    <citation type="submission" date="2022-07" db="EMBL/GenBank/DDBJ databases">
        <authorList>
            <person name="Trinca V."/>
            <person name="Uliana J.V.C."/>
            <person name="Torres T.T."/>
            <person name="Ward R.J."/>
            <person name="Monesi N."/>
        </authorList>
    </citation>
    <scope>NUCLEOTIDE SEQUENCE</scope>
    <source>
        <strain evidence="1">HSMRA1968</strain>
        <tissue evidence="1">Whole embryos</tissue>
    </source>
</reference>
<dbReference type="EMBL" id="WJQU01000001">
    <property type="protein sequence ID" value="KAJ6647541.1"/>
    <property type="molecule type" value="Genomic_DNA"/>
</dbReference>
<dbReference type="Proteomes" id="UP001151699">
    <property type="component" value="Chromosome A"/>
</dbReference>
<comment type="caution">
    <text evidence="1">The sequence shown here is derived from an EMBL/GenBank/DDBJ whole genome shotgun (WGS) entry which is preliminary data.</text>
</comment>
<keyword evidence="2" id="KW-1185">Reference proteome</keyword>
<protein>
    <submittedName>
        <fullName evidence="1">Uncharacterized protein</fullName>
    </submittedName>
</protein>
<evidence type="ECO:0000313" key="2">
    <source>
        <dbReference type="Proteomes" id="UP001151699"/>
    </source>
</evidence>
<accession>A0A9Q0ND80</accession>
<dbReference type="OrthoDB" id="160374at2759"/>
<proteinExistence type="predicted"/>
<evidence type="ECO:0000313" key="1">
    <source>
        <dbReference type="EMBL" id="KAJ6647541.1"/>
    </source>
</evidence>
<organism evidence="1 2">
    <name type="scientific">Pseudolycoriella hygida</name>
    <dbReference type="NCBI Taxonomy" id="35572"/>
    <lineage>
        <taxon>Eukaryota</taxon>
        <taxon>Metazoa</taxon>
        <taxon>Ecdysozoa</taxon>
        <taxon>Arthropoda</taxon>
        <taxon>Hexapoda</taxon>
        <taxon>Insecta</taxon>
        <taxon>Pterygota</taxon>
        <taxon>Neoptera</taxon>
        <taxon>Endopterygota</taxon>
        <taxon>Diptera</taxon>
        <taxon>Nematocera</taxon>
        <taxon>Sciaroidea</taxon>
        <taxon>Sciaridae</taxon>
        <taxon>Pseudolycoriella</taxon>
    </lineage>
</organism>
<gene>
    <name evidence="1" type="ORF">Bhyg_02764</name>
</gene>